<keyword evidence="4" id="KW-1185">Reference proteome</keyword>
<protein>
    <submittedName>
        <fullName evidence="3">Poly(3-hydroxyalkanoate) depolymerase PhaB</fullName>
    </submittedName>
</protein>
<dbReference type="InterPro" id="IPR050266">
    <property type="entry name" value="AB_hydrolase_sf"/>
</dbReference>
<organism evidence="3 4">
    <name type="scientific">Salinisphaera orenii MK-B5</name>
    <dbReference type="NCBI Taxonomy" id="856730"/>
    <lineage>
        <taxon>Bacteria</taxon>
        <taxon>Pseudomonadati</taxon>
        <taxon>Pseudomonadota</taxon>
        <taxon>Gammaproteobacteria</taxon>
        <taxon>Salinisphaerales</taxon>
        <taxon>Salinisphaeraceae</taxon>
        <taxon>Salinisphaera</taxon>
    </lineage>
</organism>
<evidence type="ECO:0000256" key="1">
    <source>
        <dbReference type="SAM" id="MobiDB-lite"/>
    </source>
</evidence>
<dbReference type="AlphaFoldDB" id="A0A423PQA6"/>
<feature type="region of interest" description="Disordered" evidence="1">
    <location>
        <begin position="305"/>
        <end position="336"/>
    </location>
</feature>
<dbReference type="Proteomes" id="UP000283993">
    <property type="component" value="Unassembled WGS sequence"/>
</dbReference>
<proteinExistence type="predicted"/>
<dbReference type="SUPFAM" id="SSF53474">
    <property type="entry name" value="alpha/beta-Hydrolases"/>
    <property type="match status" value="1"/>
</dbReference>
<dbReference type="PANTHER" id="PTHR43798:SF33">
    <property type="entry name" value="HYDROLASE, PUTATIVE (AFU_ORTHOLOGUE AFUA_2G14860)-RELATED"/>
    <property type="match status" value="1"/>
</dbReference>
<comment type="caution">
    <text evidence="3">The sequence shown here is derived from an EMBL/GenBank/DDBJ whole genome shotgun (WGS) entry which is preliminary data.</text>
</comment>
<reference evidence="3 4" key="1">
    <citation type="submission" date="2013-10" db="EMBL/GenBank/DDBJ databases">
        <title>Salinisphaera orenii MK-B5 Genome Sequencing.</title>
        <authorList>
            <person name="Lai Q."/>
            <person name="Li C."/>
            <person name="Shao Z."/>
        </authorList>
    </citation>
    <scope>NUCLEOTIDE SEQUENCE [LARGE SCALE GENOMIC DNA]</scope>
    <source>
        <strain evidence="3 4">MK-B5</strain>
    </source>
</reference>
<dbReference type="PANTHER" id="PTHR43798">
    <property type="entry name" value="MONOACYLGLYCEROL LIPASE"/>
    <property type="match status" value="1"/>
</dbReference>
<accession>A0A423PQA6</accession>
<dbReference type="Pfam" id="PF00561">
    <property type="entry name" value="Abhydrolase_1"/>
    <property type="match status" value="1"/>
</dbReference>
<dbReference type="GO" id="GO:0016020">
    <property type="term" value="C:membrane"/>
    <property type="evidence" value="ECO:0007669"/>
    <property type="project" value="TreeGrafter"/>
</dbReference>
<evidence type="ECO:0000259" key="2">
    <source>
        <dbReference type="Pfam" id="PF00561"/>
    </source>
</evidence>
<gene>
    <name evidence="3" type="ORF">SAOR_07905</name>
</gene>
<name>A0A423PQA6_9GAMM</name>
<dbReference type="EMBL" id="AYKH01000012">
    <property type="protein sequence ID" value="ROO27742.1"/>
    <property type="molecule type" value="Genomic_DNA"/>
</dbReference>
<dbReference type="InterPro" id="IPR011942">
    <property type="entry name" value="PHA_depoly_arom"/>
</dbReference>
<dbReference type="PRINTS" id="PR00111">
    <property type="entry name" value="ABHYDROLASE"/>
</dbReference>
<feature type="domain" description="AB hydrolase-1" evidence="2">
    <location>
        <begin position="51"/>
        <end position="274"/>
    </location>
</feature>
<dbReference type="NCBIfam" id="TIGR02240">
    <property type="entry name" value="PHA_depoly_arom"/>
    <property type="match status" value="1"/>
</dbReference>
<dbReference type="InterPro" id="IPR029058">
    <property type="entry name" value="AB_hydrolase_fold"/>
</dbReference>
<dbReference type="RefSeq" id="WP_221179922.1">
    <property type="nucleotide sequence ID" value="NZ_AYKH01000012.1"/>
</dbReference>
<sequence>MSAETAPESSGRRRVPPALSVLRRRTRMRVEFVDVDGIRLRVGVRRGQGRPMLLFNGIGANLDLTLPLINALDDVELIVFDMPGAGASPALKLPHRFGWLARLTATLLDRLGYDEPINVAGISWGGALAQQFALDFPGRTNRLVLAATSAGMLGLPARANVFRRLITARRYQKNQTLAELAPTLYGGLVRRRPELLERRGAHAAGPSTRGYLNQMLAGLGWTSVHRLYRLRCPTLIMGGDDDPVMPLVNIRLLYWLIPKSYLHIVRGGGHLFPLVRANESAAVIKRFINERRYDGTDGQDYYAARGAPADGRLTPLTAPGRTVPNGRERPPSPGDG</sequence>
<evidence type="ECO:0000313" key="3">
    <source>
        <dbReference type="EMBL" id="ROO27742.1"/>
    </source>
</evidence>
<dbReference type="Gene3D" id="3.40.50.1820">
    <property type="entry name" value="alpha/beta hydrolase"/>
    <property type="match status" value="1"/>
</dbReference>
<dbReference type="InterPro" id="IPR000073">
    <property type="entry name" value="AB_hydrolase_1"/>
</dbReference>
<evidence type="ECO:0000313" key="4">
    <source>
        <dbReference type="Proteomes" id="UP000283993"/>
    </source>
</evidence>